<evidence type="ECO:0000256" key="4">
    <source>
        <dbReference type="ARBA" id="ARBA00022679"/>
    </source>
</evidence>
<dbReference type="PROSITE" id="PS50113">
    <property type="entry name" value="PAC"/>
    <property type="match status" value="1"/>
</dbReference>
<dbReference type="InterPro" id="IPR000700">
    <property type="entry name" value="PAS-assoc_C"/>
</dbReference>
<dbReference type="eggNOG" id="COG2205">
    <property type="taxonomic scope" value="Bacteria"/>
</dbReference>
<evidence type="ECO:0000256" key="3">
    <source>
        <dbReference type="ARBA" id="ARBA00022553"/>
    </source>
</evidence>
<feature type="domain" description="Histidine kinase" evidence="7">
    <location>
        <begin position="357"/>
        <end position="575"/>
    </location>
</feature>
<dbReference type="SMART" id="SM00091">
    <property type="entry name" value="PAS"/>
    <property type="match status" value="2"/>
</dbReference>
<dbReference type="PROSITE" id="PS50112">
    <property type="entry name" value="PAS"/>
    <property type="match status" value="1"/>
</dbReference>
<dbReference type="InterPro" id="IPR035965">
    <property type="entry name" value="PAS-like_dom_sf"/>
</dbReference>
<keyword evidence="5 10" id="KW-0418">Kinase</keyword>
<dbReference type="SUPFAM" id="SSF55785">
    <property type="entry name" value="PYP-like sensor domain (PAS domain)"/>
    <property type="match status" value="1"/>
</dbReference>
<evidence type="ECO:0000313" key="11">
    <source>
        <dbReference type="Proteomes" id="UP000003053"/>
    </source>
</evidence>
<dbReference type="EC" id="2.7.13.3" evidence="2"/>
<comment type="caution">
    <text evidence="10">The sequence shown here is derived from an EMBL/GenBank/DDBJ whole genome shotgun (WGS) entry which is preliminary data.</text>
</comment>
<evidence type="ECO:0000256" key="5">
    <source>
        <dbReference type="ARBA" id="ARBA00022777"/>
    </source>
</evidence>
<gene>
    <name evidence="10" type="ORF">PI23P_05817</name>
</gene>
<dbReference type="GO" id="GO:0006355">
    <property type="term" value="P:regulation of DNA-templated transcription"/>
    <property type="evidence" value="ECO:0007669"/>
    <property type="project" value="InterPro"/>
</dbReference>
<dbReference type="CDD" id="cd00075">
    <property type="entry name" value="HATPase"/>
    <property type="match status" value="1"/>
</dbReference>
<dbReference type="InterPro" id="IPR005467">
    <property type="entry name" value="His_kinase_dom"/>
</dbReference>
<dbReference type="EMBL" id="AAOG01000001">
    <property type="protein sequence ID" value="EAR13991.1"/>
    <property type="molecule type" value="Genomic_DNA"/>
</dbReference>
<dbReference type="PRINTS" id="PR00344">
    <property type="entry name" value="BCTRLSENSOR"/>
</dbReference>
<dbReference type="InterPro" id="IPR036890">
    <property type="entry name" value="HATPase_C_sf"/>
</dbReference>
<dbReference type="SMART" id="SM00387">
    <property type="entry name" value="HATPase_c"/>
    <property type="match status" value="1"/>
</dbReference>
<dbReference type="Pfam" id="PF00512">
    <property type="entry name" value="HisKA"/>
    <property type="match status" value="1"/>
</dbReference>
<dbReference type="CDD" id="cd00082">
    <property type="entry name" value="HisKA"/>
    <property type="match status" value="1"/>
</dbReference>
<dbReference type="InterPro" id="IPR013767">
    <property type="entry name" value="PAS_fold"/>
</dbReference>
<dbReference type="AlphaFoldDB" id="A4BYF0"/>
<dbReference type="InterPro" id="IPR000014">
    <property type="entry name" value="PAS"/>
</dbReference>
<dbReference type="SUPFAM" id="SSF55874">
    <property type="entry name" value="ATPase domain of HSP90 chaperone/DNA topoisomerase II/histidine kinase"/>
    <property type="match status" value="1"/>
</dbReference>
<evidence type="ECO:0000256" key="1">
    <source>
        <dbReference type="ARBA" id="ARBA00000085"/>
    </source>
</evidence>
<dbReference type="Pfam" id="PF00989">
    <property type="entry name" value="PAS"/>
    <property type="match status" value="1"/>
</dbReference>
<evidence type="ECO:0000256" key="2">
    <source>
        <dbReference type="ARBA" id="ARBA00012438"/>
    </source>
</evidence>
<dbReference type="STRING" id="313594.PI23P_05817"/>
<evidence type="ECO:0000313" key="10">
    <source>
        <dbReference type="EMBL" id="EAR13991.1"/>
    </source>
</evidence>
<accession>A4BYF0</accession>
<proteinExistence type="predicted"/>
<organism evidence="10 11">
    <name type="scientific">Polaribacter irgensii 23-P</name>
    <dbReference type="NCBI Taxonomy" id="313594"/>
    <lineage>
        <taxon>Bacteria</taxon>
        <taxon>Pseudomonadati</taxon>
        <taxon>Bacteroidota</taxon>
        <taxon>Flavobacteriia</taxon>
        <taxon>Flavobacteriales</taxon>
        <taxon>Flavobacteriaceae</taxon>
    </lineage>
</organism>
<keyword evidence="3" id="KW-0597">Phosphoprotein</keyword>
<dbReference type="Pfam" id="PF02518">
    <property type="entry name" value="HATPase_c"/>
    <property type="match status" value="1"/>
</dbReference>
<dbReference type="InterPro" id="IPR003661">
    <property type="entry name" value="HisK_dim/P_dom"/>
</dbReference>
<dbReference type="SMART" id="SM00086">
    <property type="entry name" value="PAC"/>
    <property type="match status" value="1"/>
</dbReference>
<evidence type="ECO:0000259" key="7">
    <source>
        <dbReference type="PROSITE" id="PS50109"/>
    </source>
</evidence>
<dbReference type="PANTHER" id="PTHR43711:SF26">
    <property type="entry name" value="SENSOR HISTIDINE KINASE RCSC"/>
    <property type="match status" value="1"/>
</dbReference>
<dbReference type="NCBIfam" id="TIGR00229">
    <property type="entry name" value="sensory_box"/>
    <property type="match status" value="1"/>
</dbReference>
<dbReference type="InterPro" id="IPR001610">
    <property type="entry name" value="PAC"/>
</dbReference>
<dbReference type="InterPro" id="IPR050736">
    <property type="entry name" value="Sensor_HK_Regulatory"/>
</dbReference>
<dbReference type="SUPFAM" id="SSF47384">
    <property type="entry name" value="Homodimeric domain of signal transducing histidine kinase"/>
    <property type="match status" value="1"/>
</dbReference>
<dbReference type="Gene3D" id="3.30.450.20">
    <property type="entry name" value="PAS domain"/>
    <property type="match status" value="2"/>
</dbReference>
<keyword evidence="11" id="KW-1185">Reference proteome</keyword>
<protein>
    <recommendedName>
        <fullName evidence="2">histidine kinase</fullName>
        <ecNumber evidence="2">2.7.13.3</ecNumber>
    </recommendedName>
</protein>
<dbReference type="eggNOG" id="COG3829">
    <property type="taxonomic scope" value="Bacteria"/>
</dbReference>
<evidence type="ECO:0000259" key="9">
    <source>
        <dbReference type="PROSITE" id="PS50113"/>
    </source>
</evidence>
<dbReference type="RefSeq" id="WP_004569789.1">
    <property type="nucleotide sequence ID" value="NZ_CH724148.1"/>
</dbReference>
<dbReference type="CDD" id="cd00130">
    <property type="entry name" value="PAS"/>
    <property type="match status" value="1"/>
</dbReference>
<dbReference type="InterPro" id="IPR003594">
    <property type="entry name" value="HATPase_dom"/>
</dbReference>
<keyword evidence="4" id="KW-0808">Transferase</keyword>
<dbReference type="InterPro" id="IPR036097">
    <property type="entry name" value="HisK_dim/P_sf"/>
</dbReference>
<dbReference type="HOGENOM" id="CLU_398939_0_0_10"/>
<dbReference type="InterPro" id="IPR004358">
    <property type="entry name" value="Sig_transdc_His_kin-like_C"/>
</dbReference>
<feature type="domain" description="PAS" evidence="8">
    <location>
        <begin position="203"/>
        <end position="251"/>
    </location>
</feature>
<dbReference type="PANTHER" id="PTHR43711">
    <property type="entry name" value="TWO-COMPONENT HISTIDINE KINASE"/>
    <property type="match status" value="1"/>
</dbReference>
<dbReference type="GO" id="GO:0000155">
    <property type="term" value="F:phosphorelay sensor kinase activity"/>
    <property type="evidence" value="ECO:0007669"/>
    <property type="project" value="InterPro"/>
</dbReference>
<evidence type="ECO:0000256" key="6">
    <source>
        <dbReference type="ARBA" id="ARBA00023012"/>
    </source>
</evidence>
<dbReference type="SMART" id="SM00388">
    <property type="entry name" value="HisKA"/>
    <property type="match status" value="1"/>
</dbReference>
<dbReference type="PROSITE" id="PS50109">
    <property type="entry name" value="HIS_KIN"/>
    <property type="match status" value="1"/>
</dbReference>
<dbReference type="Proteomes" id="UP000003053">
    <property type="component" value="Unassembled WGS sequence"/>
</dbReference>
<dbReference type="Pfam" id="PF13426">
    <property type="entry name" value="PAS_9"/>
    <property type="match status" value="1"/>
</dbReference>
<reference evidence="10 11" key="1">
    <citation type="submission" date="2006-02" db="EMBL/GenBank/DDBJ databases">
        <authorList>
            <person name="Murray A."/>
            <person name="Staley J."/>
            <person name="Ferriera S."/>
            <person name="Johnson J."/>
            <person name="Kravitz S."/>
            <person name="Halpern A."/>
            <person name="Remington K."/>
            <person name="Beeson K."/>
            <person name="Tran B."/>
            <person name="Rogers Y.-H."/>
            <person name="Friedman R."/>
            <person name="Venter J.C."/>
        </authorList>
    </citation>
    <scope>NUCLEOTIDE SEQUENCE [LARGE SCALE GENOMIC DNA]</scope>
    <source>
        <strain evidence="10 11">23-P</strain>
    </source>
</reference>
<comment type="catalytic activity">
    <reaction evidence="1">
        <text>ATP + protein L-histidine = ADP + protein N-phospho-L-histidine.</text>
        <dbReference type="EC" id="2.7.13.3"/>
    </reaction>
</comment>
<dbReference type="Gene3D" id="1.10.287.130">
    <property type="match status" value="1"/>
</dbReference>
<feature type="domain" description="PAC" evidence="9">
    <location>
        <begin position="276"/>
        <end position="328"/>
    </location>
</feature>
<keyword evidence="6" id="KW-0902">Two-component regulatory system</keyword>
<dbReference type="OrthoDB" id="9808408at2"/>
<evidence type="ECO:0000259" key="8">
    <source>
        <dbReference type="PROSITE" id="PS50112"/>
    </source>
</evidence>
<name>A4BYF0_9FLAO</name>
<sequence length="579" mass="65318">MNSSSNKKFKKFLKLLGVLETGSSHNLHYYSFFDSMSNSLEIIELIYDDHGRAVDYYIRDVNQAFAKVFNKSKEALIGQKISSLVEVLEDQYLALYAAVNVTGASTSFKRYGAQFDEYYFVTVWKIAENRIGVSFTIVPKSNTTEVALENKLEAEKLKVYTTINDLNRANVQLALQNKEKDKRADELILANKEKDKLAKEFAIVKELKQFIETSNTPVFGINALGFVNEWNQASEKITGYKKEEVFGKDWITLIPLKCEKNAVQIIQFALNGKQTSSFEFLTRSKENKEIILLVNSSTRRDSKGNITGMLAVGQDITELVGYRNTLELKVEERTLKLNQALEKQKELNALKTSFVSTASHEFRTPLSAINFAAGSLKKYWNKMESPIIEKKLHKIEDQVLHMTRLLDDILLVGQTTAGKLKNNPIPMHLGEFIEEIIEEVYLSHNKSHQITLIDTEGLKNSFISIDEKLGRNVFTNLISNAIKYSPNCEKISVEFSSEKNDTIITVTDFGIGISPSELETIFTPFSRGQNVALIQGTGLGLTIVKEAIEIMKASITVKSSFKNGTSFIVKIRKENAENV</sequence>
<dbReference type="Gene3D" id="3.30.565.10">
    <property type="entry name" value="Histidine kinase-like ATPase, C-terminal domain"/>
    <property type="match status" value="1"/>
</dbReference>